<evidence type="ECO:0000313" key="3">
    <source>
        <dbReference type="Proteomes" id="UP001596037"/>
    </source>
</evidence>
<reference evidence="3" key="1">
    <citation type="journal article" date="2019" name="Int. J. Syst. Evol. Microbiol.">
        <title>The Global Catalogue of Microorganisms (GCM) 10K type strain sequencing project: providing services to taxonomists for standard genome sequencing and annotation.</title>
        <authorList>
            <consortium name="The Broad Institute Genomics Platform"/>
            <consortium name="The Broad Institute Genome Sequencing Center for Infectious Disease"/>
            <person name="Wu L."/>
            <person name="Ma J."/>
        </authorList>
    </citation>
    <scope>NUCLEOTIDE SEQUENCE [LARGE SCALE GENOMIC DNA]</scope>
    <source>
        <strain evidence="3">CCUG 57401</strain>
    </source>
</reference>
<name>A0ABW0N8S9_9BURK</name>
<gene>
    <name evidence="2" type="ORF">ACFPOE_05025</name>
</gene>
<dbReference type="SUPFAM" id="SSF53213">
    <property type="entry name" value="LigB-like"/>
    <property type="match status" value="1"/>
</dbReference>
<dbReference type="EMBL" id="JBHSMF010000003">
    <property type="protein sequence ID" value="MFC5496890.1"/>
    <property type="molecule type" value="Genomic_DNA"/>
</dbReference>
<sequence>MSRIVLGIGTSHTPMLNAPLGDWSRFIERDRLRPHLDKAGRPMTYEQLLAQADPQMGAQLTPEVFAARHQAALAQVERLGDIVRSARLDTLIVVGDDQKELYGDDNMPAMLLYRGATIRNVPLADHPGPDWARAASARYFEPDQPRDYPVDDKLASHLIDRLMEDEFDLACADRIAEGYGEGHAFGFVHNRLLKGSIIPVVPVFLNTYYPPNQPSPARCYKLGQAIARAVASFPGDARVGVLASGGLSHFTVDEELDTRVMQALRKRDVASLTGIARAQLNSGNSEIRNWICMAGASEHLELGDMQYIPAYRTPAGTGTGLCFADWS</sequence>
<evidence type="ECO:0000259" key="1">
    <source>
        <dbReference type="Pfam" id="PF02900"/>
    </source>
</evidence>
<dbReference type="InterPro" id="IPR034938">
    <property type="entry name" value="3MGA_Dioxygenase"/>
</dbReference>
<dbReference type="RefSeq" id="WP_376848922.1">
    <property type="nucleotide sequence ID" value="NZ_JBHSMF010000003.1"/>
</dbReference>
<accession>A0ABW0N8S9</accession>
<dbReference type="Gene3D" id="3.40.830.10">
    <property type="entry name" value="LigB-like"/>
    <property type="match status" value="1"/>
</dbReference>
<dbReference type="Pfam" id="PF02900">
    <property type="entry name" value="LigB"/>
    <property type="match status" value="1"/>
</dbReference>
<dbReference type="InterPro" id="IPR004183">
    <property type="entry name" value="Xdiol_dOase_suB"/>
</dbReference>
<evidence type="ECO:0000313" key="2">
    <source>
        <dbReference type="EMBL" id="MFC5496890.1"/>
    </source>
</evidence>
<protein>
    <submittedName>
        <fullName evidence="2">Protocatechuate 3,4-dioxygenase</fullName>
    </submittedName>
</protein>
<dbReference type="Proteomes" id="UP001596037">
    <property type="component" value="Unassembled WGS sequence"/>
</dbReference>
<keyword evidence="3" id="KW-1185">Reference proteome</keyword>
<proteinExistence type="predicted"/>
<organism evidence="2 3">
    <name type="scientific">Caenimonas terrae</name>
    <dbReference type="NCBI Taxonomy" id="696074"/>
    <lineage>
        <taxon>Bacteria</taxon>
        <taxon>Pseudomonadati</taxon>
        <taxon>Pseudomonadota</taxon>
        <taxon>Betaproteobacteria</taxon>
        <taxon>Burkholderiales</taxon>
        <taxon>Comamonadaceae</taxon>
        <taxon>Caenimonas</taxon>
    </lineage>
</organism>
<dbReference type="CDD" id="cd07366">
    <property type="entry name" value="3MGA_Dioxygenase"/>
    <property type="match status" value="1"/>
</dbReference>
<comment type="caution">
    <text evidence="2">The sequence shown here is derived from an EMBL/GenBank/DDBJ whole genome shotgun (WGS) entry which is preliminary data.</text>
</comment>
<feature type="domain" description="Extradiol ring-cleavage dioxygenase class III enzyme subunit B" evidence="1">
    <location>
        <begin position="77"/>
        <end position="299"/>
    </location>
</feature>